<gene>
    <name evidence="2" type="ORF">DWV76_16275</name>
</gene>
<comment type="caution">
    <text evidence="2">The sequence shown here is derived from an EMBL/GenBank/DDBJ whole genome shotgun (WGS) entry which is preliminary data.</text>
</comment>
<reference evidence="2 3" key="1">
    <citation type="submission" date="2018-08" db="EMBL/GenBank/DDBJ databases">
        <title>A genome reference for cultivated species of the human gut microbiota.</title>
        <authorList>
            <person name="Zou Y."/>
            <person name="Xue W."/>
            <person name="Luo G."/>
        </authorList>
    </citation>
    <scope>NUCLEOTIDE SEQUENCE [LARGE SCALE GENOMIC DNA]</scope>
    <source>
        <strain evidence="2 3">AF12-50</strain>
    </source>
</reference>
<dbReference type="AlphaFoldDB" id="A0AA92TV16"/>
<evidence type="ECO:0000256" key="1">
    <source>
        <dbReference type="SAM" id="MobiDB-lite"/>
    </source>
</evidence>
<proteinExistence type="predicted"/>
<dbReference type="Proteomes" id="UP000283785">
    <property type="component" value="Unassembled WGS sequence"/>
</dbReference>
<sequence length="152" mass="16901">MDGLEDFIENGIEFIKNHIPSNDGSNDVGDRLADDCSENTMDFVDNLFSANYSSINPSDFSSFSDAFGNAMELDDANFDDGYTNCDFANSSEDNNSEPSFTGNDDKYSDDEYNRKMADAALKEEEYLRKKGDVKGAESAHNLAMKHIGRIKN</sequence>
<feature type="compositionally biased region" description="Polar residues" evidence="1">
    <location>
        <begin position="88"/>
        <end position="102"/>
    </location>
</feature>
<organism evidence="2 3">
    <name type="scientific">Segatella copri</name>
    <dbReference type="NCBI Taxonomy" id="165179"/>
    <lineage>
        <taxon>Bacteria</taxon>
        <taxon>Pseudomonadati</taxon>
        <taxon>Bacteroidota</taxon>
        <taxon>Bacteroidia</taxon>
        <taxon>Bacteroidales</taxon>
        <taxon>Prevotellaceae</taxon>
        <taxon>Segatella</taxon>
    </lineage>
</organism>
<protein>
    <submittedName>
        <fullName evidence="2">Uncharacterized protein</fullName>
    </submittedName>
</protein>
<name>A0AA92TV16_9BACT</name>
<feature type="region of interest" description="Disordered" evidence="1">
    <location>
        <begin position="88"/>
        <end position="109"/>
    </location>
</feature>
<evidence type="ECO:0000313" key="2">
    <source>
        <dbReference type="EMBL" id="RGW39040.1"/>
    </source>
</evidence>
<dbReference type="RefSeq" id="WP_118066902.1">
    <property type="nucleotide sequence ID" value="NZ_QSAG01000065.1"/>
</dbReference>
<evidence type="ECO:0000313" key="3">
    <source>
        <dbReference type="Proteomes" id="UP000283785"/>
    </source>
</evidence>
<dbReference type="EMBL" id="QSAG01000065">
    <property type="protein sequence ID" value="RGW39040.1"/>
    <property type="molecule type" value="Genomic_DNA"/>
</dbReference>
<accession>A0AA92TV16</accession>